<dbReference type="HAMAP" id="MF_01341">
    <property type="entry name" value="Ribosomal_uL15"/>
    <property type="match status" value="1"/>
</dbReference>
<accession>A0A6G1GQN1</accession>
<dbReference type="Gene3D" id="3.100.10.10">
    <property type="match status" value="1"/>
</dbReference>
<dbReference type="AlphaFoldDB" id="A0A6G1GQN1"/>
<evidence type="ECO:0000259" key="5">
    <source>
        <dbReference type="Pfam" id="PF00828"/>
    </source>
</evidence>
<dbReference type="InterPro" id="IPR036227">
    <property type="entry name" value="Ribosomal_uL15/eL18_sf"/>
</dbReference>
<dbReference type="InterPro" id="IPR030878">
    <property type="entry name" value="Ribosomal_uL15"/>
</dbReference>
<evidence type="ECO:0000256" key="2">
    <source>
        <dbReference type="ARBA" id="ARBA00022980"/>
    </source>
</evidence>
<dbReference type="GO" id="GO:0003735">
    <property type="term" value="F:structural constituent of ribosome"/>
    <property type="evidence" value="ECO:0007669"/>
    <property type="project" value="InterPro"/>
</dbReference>
<evidence type="ECO:0000256" key="3">
    <source>
        <dbReference type="ARBA" id="ARBA00023274"/>
    </source>
</evidence>
<sequence>MPPRILRPLALLNRPVLQSSSTSATLLVGLSLRSAKACVPPTVQCSQTRNASILGALSDNKSAYGHRIRRGRGPASGKGKTSGRGHKGQKQHGKVPVRAHGAPFNGGQTPNIVYHGVRGEHNPFAHDISTVNIDKLQQWIDQGRIDPSKPITVKELVKSRCIHGVKDGVKLLARGSEQMRTPVQIIVSRASATAIAAIEASGGQILTRYYTKPAIRRIMLGLTSPGDELFTNPAATPSDALQRGYQYRLPGPTGRKDIEYYRDAAHRGFLSHTVAEGDGPSLFFKVPKPRGVKRKLLPGKSASAQRGENRLW</sequence>
<dbReference type="NCBIfam" id="TIGR01071">
    <property type="entry name" value="rplO_bact"/>
    <property type="match status" value="1"/>
</dbReference>
<dbReference type="GO" id="GO:0005762">
    <property type="term" value="C:mitochondrial large ribosomal subunit"/>
    <property type="evidence" value="ECO:0007669"/>
    <property type="project" value="TreeGrafter"/>
</dbReference>
<dbReference type="SUPFAM" id="SSF52080">
    <property type="entry name" value="Ribosomal proteins L15p and L18e"/>
    <property type="match status" value="1"/>
</dbReference>
<keyword evidence="7" id="KW-1185">Reference proteome</keyword>
<dbReference type="Pfam" id="PF00828">
    <property type="entry name" value="Ribosomal_L27A"/>
    <property type="match status" value="1"/>
</dbReference>
<dbReference type="FunFam" id="3.100.10.10:FF:000011">
    <property type="entry name" value="50S ribosomal subunit protein L15"/>
    <property type="match status" value="1"/>
</dbReference>
<dbReference type="PANTHER" id="PTHR12934">
    <property type="entry name" value="50S RIBOSOMAL PROTEIN L15"/>
    <property type="match status" value="1"/>
</dbReference>
<proteinExistence type="inferred from homology"/>
<evidence type="ECO:0000256" key="4">
    <source>
        <dbReference type="SAM" id="MobiDB-lite"/>
    </source>
</evidence>
<feature type="region of interest" description="Disordered" evidence="4">
    <location>
        <begin position="63"/>
        <end position="106"/>
    </location>
</feature>
<protein>
    <recommendedName>
        <fullName evidence="5">Large ribosomal subunit protein uL15/eL18 domain-containing protein</fullName>
    </recommendedName>
</protein>
<comment type="similarity">
    <text evidence="1">Belongs to the universal ribosomal protein uL15 family.</text>
</comment>
<name>A0A6G1GQN1_9PEZI</name>
<reference evidence="6" key="1">
    <citation type="journal article" date="2020" name="Stud. Mycol.">
        <title>101 Dothideomycetes genomes: a test case for predicting lifestyles and emergence of pathogens.</title>
        <authorList>
            <person name="Haridas S."/>
            <person name="Albert R."/>
            <person name="Binder M."/>
            <person name="Bloem J."/>
            <person name="Labutti K."/>
            <person name="Salamov A."/>
            <person name="Andreopoulos B."/>
            <person name="Baker S."/>
            <person name="Barry K."/>
            <person name="Bills G."/>
            <person name="Bluhm B."/>
            <person name="Cannon C."/>
            <person name="Castanera R."/>
            <person name="Culley D."/>
            <person name="Daum C."/>
            <person name="Ezra D."/>
            <person name="Gonzalez J."/>
            <person name="Henrissat B."/>
            <person name="Kuo A."/>
            <person name="Liang C."/>
            <person name="Lipzen A."/>
            <person name="Lutzoni F."/>
            <person name="Magnuson J."/>
            <person name="Mondo S."/>
            <person name="Nolan M."/>
            <person name="Ohm R."/>
            <person name="Pangilinan J."/>
            <person name="Park H.-J."/>
            <person name="Ramirez L."/>
            <person name="Alfaro M."/>
            <person name="Sun H."/>
            <person name="Tritt A."/>
            <person name="Yoshinaga Y."/>
            <person name="Zwiers L.-H."/>
            <person name="Turgeon B."/>
            <person name="Goodwin S."/>
            <person name="Spatafora J."/>
            <person name="Crous P."/>
            <person name="Grigoriev I."/>
        </authorList>
    </citation>
    <scope>NUCLEOTIDE SEQUENCE</scope>
    <source>
        <strain evidence="6">CBS 113979</strain>
    </source>
</reference>
<keyword evidence="2" id="KW-0689">Ribosomal protein</keyword>
<dbReference type="OrthoDB" id="361383at2759"/>
<dbReference type="EMBL" id="ML977177">
    <property type="protein sequence ID" value="KAF1983124.1"/>
    <property type="molecule type" value="Genomic_DNA"/>
</dbReference>
<dbReference type="InterPro" id="IPR021131">
    <property type="entry name" value="Ribosomal_uL15/eL18"/>
</dbReference>
<feature type="domain" description="Large ribosomal subunit protein uL15/eL18" evidence="5">
    <location>
        <begin position="130"/>
        <end position="205"/>
    </location>
</feature>
<evidence type="ECO:0000313" key="7">
    <source>
        <dbReference type="Proteomes" id="UP000800041"/>
    </source>
</evidence>
<organism evidence="6 7">
    <name type="scientific">Aulographum hederae CBS 113979</name>
    <dbReference type="NCBI Taxonomy" id="1176131"/>
    <lineage>
        <taxon>Eukaryota</taxon>
        <taxon>Fungi</taxon>
        <taxon>Dikarya</taxon>
        <taxon>Ascomycota</taxon>
        <taxon>Pezizomycotina</taxon>
        <taxon>Dothideomycetes</taxon>
        <taxon>Pleosporomycetidae</taxon>
        <taxon>Aulographales</taxon>
        <taxon>Aulographaceae</taxon>
    </lineage>
</organism>
<gene>
    <name evidence="6" type="ORF">K402DRAFT_396839</name>
</gene>
<keyword evidence="3" id="KW-0687">Ribonucleoprotein</keyword>
<feature type="compositionally biased region" description="Basic residues" evidence="4">
    <location>
        <begin position="81"/>
        <end position="97"/>
    </location>
</feature>
<dbReference type="Proteomes" id="UP000800041">
    <property type="component" value="Unassembled WGS sequence"/>
</dbReference>
<dbReference type="InterPro" id="IPR005749">
    <property type="entry name" value="Ribosomal_uL15_bac-type"/>
</dbReference>
<evidence type="ECO:0000313" key="6">
    <source>
        <dbReference type="EMBL" id="KAF1983124.1"/>
    </source>
</evidence>
<dbReference type="PANTHER" id="PTHR12934:SF11">
    <property type="entry name" value="LARGE RIBOSOMAL SUBUNIT PROTEIN UL15M"/>
    <property type="match status" value="1"/>
</dbReference>
<evidence type="ECO:0000256" key="1">
    <source>
        <dbReference type="ARBA" id="ARBA00007320"/>
    </source>
</evidence>
<dbReference type="GO" id="GO:0006412">
    <property type="term" value="P:translation"/>
    <property type="evidence" value="ECO:0007669"/>
    <property type="project" value="InterPro"/>
</dbReference>